<dbReference type="Proteomes" id="UP000422108">
    <property type="component" value="Chromosome"/>
</dbReference>
<dbReference type="PROSITE" id="PS50949">
    <property type="entry name" value="HTH_GNTR"/>
    <property type="match status" value="1"/>
</dbReference>
<dbReference type="PANTHER" id="PTHR43537:SF41">
    <property type="entry name" value="TRANSCRIPTIONAL REGULATORY PROTEIN"/>
    <property type="match status" value="1"/>
</dbReference>
<evidence type="ECO:0000259" key="4">
    <source>
        <dbReference type="PROSITE" id="PS50949"/>
    </source>
</evidence>
<proteinExistence type="predicted"/>
<evidence type="ECO:0000313" key="5">
    <source>
        <dbReference type="EMBL" id="BBO91850.1"/>
    </source>
</evidence>
<keyword evidence="2" id="KW-0238">DNA-binding</keyword>
<protein>
    <submittedName>
        <fullName evidence="5">Transcriptional regulator</fullName>
    </submittedName>
</protein>
<evidence type="ECO:0000256" key="3">
    <source>
        <dbReference type="ARBA" id="ARBA00023163"/>
    </source>
</evidence>
<dbReference type="InterPro" id="IPR000524">
    <property type="entry name" value="Tscrpt_reg_HTH_GntR"/>
</dbReference>
<reference evidence="5 6" key="1">
    <citation type="submission" date="2019-11" db="EMBL/GenBank/DDBJ databases">
        <title>Comparative genomics of hydrocarbon-degrading Desulfosarcina strains.</title>
        <authorList>
            <person name="Watanabe M."/>
            <person name="Kojima H."/>
            <person name="Fukui M."/>
        </authorList>
    </citation>
    <scope>NUCLEOTIDE SEQUENCE [LARGE SCALE GENOMIC DNA]</scope>
    <source>
        <strain evidence="6">oXyS1</strain>
    </source>
</reference>
<dbReference type="Pfam" id="PF00392">
    <property type="entry name" value="GntR"/>
    <property type="match status" value="1"/>
</dbReference>
<dbReference type="SMART" id="SM00895">
    <property type="entry name" value="FCD"/>
    <property type="match status" value="1"/>
</dbReference>
<accession>A0A5K8AIZ9</accession>
<gene>
    <name evidence="5" type="ORF">DSCOOX_50300</name>
</gene>
<evidence type="ECO:0000256" key="1">
    <source>
        <dbReference type="ARBA" id="ARBA00023015"/>
    </source>
</evidence>
<dbReference type="SUPFAM" id="SSF46785">
    <property type="entry name" value="Winged helix' DNA-binding domain"/>
    <property type="match status" value="1"/>
</dbReference>
<dbReference type="InterPro" id="IPR036390">
    <property type="entry name" value="WH_DNA-bd_sf"/>
</dbReference>
<evidence type="ECO:0000256" key="2">
    <source>
        <dbReference type="ARBA" id="ARBA00023125"/>
    </source>
</evidence>
<dbReference type="AlphaFoldDB" id="A0A5K8AIZ9"/>
<dbReference type="InterPro" id="IPR011711">
    <property type="entry name" value="GntR_C"/>
</dbReference>
<keyword evidence="3" id="KW-0804">Transcription</keyword>
<feature type="domain" description="HTH gntR-type" evidence="4">
    <location>
        <begin position="13"/>
        <end position="80"/>
    </location>
</feature>
<dbReference type="InterPro" id="IPR008920">
    <property type="entry name" value="TF_FadR/GntR_C"/>
</dbReference>
<sequence>MNAIPISLHQAAGSTADRIVGALRTRILQGRYPANAPLRQDTLAEELGVSKIPLREALVQLKAEGLVAFVPNRGFVVSAVSAAEVGEIYAMRVALETLALETAIPRLTEDALSRAGAVLDDIDRGADKAQWGELNWQFHATLYQAAGMPLLLGTIQSLHNNVLRYLIIYLDHLAASTRSKAQHREILAACRAGKIRQAKTVLTRHLEEASAHLVALLS</sequence>
<dbReference type="GO" id="GO:0003677">
    <property type="term" value="F:DNA binding"/>
    <property type="evidence" value="ECO:0007669"/>
    <property type="project" value="UniProtKB-KW"/>
</dbReference>
<keyword evidence="1" id="KW-0805">Transcription regulation</keyword>
<organism evidence="5 6">
    <name type="scientific">Desulfosarcina ovata subsp. ovata</name>
    <dbReference type="NCBI Taxonomy" id="2752305"/>
    <lineage>
        <taxon>Bacteria</taxon>
        <taxon>Pseudomonadati</taxon>
        <taxon>Thermodesulfobacteriota</taxon>
        <taxon>Desulfobacteria</taxon>
        <taxon>Desulfobacterales</taxon>
        <taxon>Desulfosarcinaceae</taxon>
        <taxon>Desulfosarcina</taxon>
    </lineage>
</organism>
<dbReference type="GO" id="GO:0003700">
    <property type="term" value="F:DNA-binding transcription factor activity"/>
    <property type="evidence" value="ECO:0007669"/>
    <property type="project" value="InterPro"/>
</dbReference>
<name>A0A5K8AIZ9_9BACT</name>
<evidence type="ECO:0000313" key="6">
    <source>
        <dbReference type="Proteomes" id="UP000422108"/>
    </source>
</evidence>
<dbReference type="RefSeq" id="WP_155312694.1">
    <property type="nucleotide sequence ID" value="NZ_AP021879.1"/>
</dbReference>
<dbReference type="EMBL" id="AP021879">
    <property type="protein sequence ID" value="BBO91850.1"/>
    <property type="molecule type" value="Genomic_DNA"/>
</dbReference>
<dbReference type="Gene3D" id="1.10.10.10">
    <property type="entry name" value="Winged helix-like DNA-binding domain superfamily/Winged helix DNA-binding domain"/>
    <property type="match status" value="1"/>
</dbReference>
<dbReference type="Gene3D" id="1.20.120.530">
    <property type="entry name" value="GntR ligand-binding domain-like"/>
    <property type="match status" value="1"/>
</dbReference>
<dbReference type="PANTHER" id="PTHR43537">
    <property type="entry name" value="TRANSCRIPTIONAL REGULATOR, GNTR FAMILY"/>
    <property type="match status" value="1"/>
</dbReference>
<dbReference type="InterPro" id="IPR036388">
    <property type="entry name" value="WH-like_DNA-bd_sf"/>
</dbReference>
<dbReference type="CDD" id="cd07377">
    <property type="entry name" value="WHTH_GntR"/>
    <property type="match status" value="1"/>
</dbReference>
<keyword evidence="6" id="KW-1185">Reference proteome</keyword>
<dbReference type="SUPFAM" id="SSF48008">
    <property type="entry name" value="GntR ligand-binding domain-like"/>
    <property type="match status" value="1"/>
</dbReference>
<dbReference type="SMART" id="SM00345">
    <property type="entry name" value="HTH_GNTR"/>
    <property type="match status" value="1"/>
</dbReference>
<dbReference type="Pfam" id="PF07729">
    <property type="entry name" value="FCD"/>
    <property type="match status" value="1"/>
</dbReference>